<dbReference type="PROSITE" id="PS50022">
    <property type="entry name" value="FA58C_3"/>
    <property type="match status" value="1"/>
</dbReference>
<proteinExistence type="predicted"/>
<dbReference type="AlphaFoldDB" id="A0A0F9NEI8"/>
<feature type="domain" description="F5/8 type C" evidence="1">
    <location>
        <begin position="18"/>
        <end position="112"/>
    </location>
</feature>
<dbReference type="InterPro" id="IPR000421">
    <property type="entry name" value="FA58C"/>
</dbReference>
<evidence type="ECO:0000313" key="2">
    <source>
        <dbReference type="EMBL" id="KKM87165.1"/>
    </source>
</evidence>
<comment type="caution">
    <text evidence="2">The sequence shown here is derived from an EMBL/GenBank/DDBJ whole genome shotgun (WGS) entry which is preliminary data.</text>
</comment>
<name>A0A0F9NEI8_9ZZZZ</name>
<organism evidence="2">
    <name type="scientific">marine sediment metagenome</name>
    <dbReference type="NCBI Taxonomy" id="412755"/>
    <lineage>
        <taxon>unclassified sequences</taxon>
        <taxon>metagenomes</taxon>
        <taxon>ecological metagenomes</taxon>
    </lineage>
</organism>
<accession>A0A0F9NEI8</accession>
<dbReference type="EMBL" id="LAZR01007145">
    <property type="protein sequence ID" value="KKM87165.1"/>
    <property type="molecule type" value="Genomic_DNA"/>
</dbReference>
<gene>
    <name evidence="2" type="ORF">LCGC14_1271720</name>
</gene>
<evidence type="ECO:0000259" key="1">
    <source>
        <dbReference type="PROSITE" id="PS50022"/>
    </source>
</evidence>
<reference evidence="2" key="1">
    <citation type="journal article" date="2015" name="Nature">
        <title>Complex archaea that bridge the gap between prokaryotes and eukaryotes.</title>
        <authorList>
            <person name="Spang A."/>
            <person name="Saw J.H."/>
            <person name="Jorgensen S.L."/>
            <person name="Zaremba-Niedzwiedzka K."/>
            <person name="Martijn J."/>
            <person name="Lind A.E."/>
            <person name="van Eijk R."/>
            <person name="Schleper C."/>
            <person name="Guy L."/>
            <person name="Ettema T.J."/>
        </authorList>
    </citation>
    <scope>NUCLEOTIDE SEQUENCE</scope>
</reference>
<sequence length="277" mass="29879">MSLFIDSHSIVVAADRDTFDPRIGVHSLLREADAAVSVSAETTGGEKENGYAEGFTFDFWRPGTSGTHWLRVSMSNGAKVSNYVAIAAHNLHQHAGTVKMQHSTDGGATWSDSSSEFMPADSSPLMILYDDTFAADHRLLIVSTGAVSIGVVHFGQILKLNAPLLGPWSPPNLSRLNRYVNEVADGGAFLGKSLLAEGAQLSLQISAVDMDWIRNEWEDTVRLLELRGFFFAARDLAAIGGVAAPEVFYGWTESQPSAQYDSNVYGGISLKARGIVT</sequence>
<protein>
    <recommendedName>
        <fullName evidence="1">F5/8 type C domain-containing protein</fullName>
    </recommendedName>
</protein>